<dbReference type="Proteomes" id="UP000267469">
    <property type="component" value="Unassembled WGS sequence"/>
</dbReference>
<name>A0A3N0DHY3_SINP1</name>
<gene>
    <name evidence="1" type="ORF">ED312_21420</name>
</gene>
<evidence type="ECO:0000313" key="2">
    <source>
        <dbReference type="Proteomes" id="UP000267469"/>
    </source>
</evidence>
<keyword evidence="2" id="KW-1185">Reference proteome</keyword>
<evidence type="ECO:0000313" key="1">
    <source>
        <dbReference type="EMBL" id="RNL75304.1"/>
    </source>
</evidence>
<protein>
    <submittedName>
        <fullName evidence="1">Uncharacterized protein</fullName>
    </submittedName>
</protein>
<proteinExistence type="predicted"/>
<dbReference type="RefSeq" id="WP_123218068.1">
    <property type="nucleotide sequence ID" value="NZ_RJTM01000167.1"/>
</dbReference>
<sequence length="151" mass="18252">MTLYTNVKYMEWKSAEEMHEDARTWYSELEFMHTESHFLDELLGTYFIKLSTDQNYIQTRKLVESLSTCKERISRLTKEIRNHQNELVVLLDGIDQPYEEREVKTAHKKMQQGVEQLSLDFRELKKDLFYTVHDIMRETNRKHLVGGKYRK</sequence>
<comment type="caution">
    <text evidence="1">The sequence shown here is derived from an EMBL/GenBank/DDBJ whole genome shotgun (WGS) entry which is preliminary data.</text>
</comment>
<reference evidence="1 2" key="1">
    <citation type="submission" date="2018-10" db="EMBL/GenBank/DDBJ databases">
        <title>Sinomicrobium pectinilyticum sp. nov., a pectinase-producing bacterium isolated from alkaline and saline soil, and emended description of the genus Sinomicrobium.</title>
        <authorList>
            <person name="Cheng B."/>
            <person name="Li C."/>
            <person name="Lai Q."/>
            <person name="Du M."/>
            <person name="Shao Z."/>
            <person name="Xu P."/>
            <person name="Yang C."/>
        </authorList>
    </citation>
    <scope>NUCLEOTIDE SEQUENCE [LARGE SCALE GENOMIC DNA]</scope>
    <source>
        <strain evidence="1 2">5DNS001</strain>
    </source>
</reference>
<dbReference type="OrthoDB" id="1139121at2"/>
<accession>A0A3N0DHY3</accession>
<dbReference type="EMBL" id="RJTM01000167">
    <property type="protein sequence ID" value="RNL75304.1"/>
    <property type="molecule type" value="Genomic_DNA"/>
</dbReference>
<organism evidence="1 2">
    <name type="scientific">Sinomicrobium pectinilyticum</name>
    <dbReference type="NCBI Taxonomy" id="1084421"/>
    <lineage>
        <taxon>Bacteria</taxon>
        <taxon>Pseudomonadati</taxon>
        <taxon>Bacteroidota</taxon>
        <taxon>Flavobacteriia</taxon>
        <taxon>Flavobacteriales</taxon>
        <taxon>Flavobacteriaceae</taxon>
        <taxon>Sinomicrobium</taxon>
    </lineage>
</organism>
<dbReference type="AlphaFoldDB" id="A0A3N0DHY3"/>